<gene>
    <name evidence="2" type="ORF">CVAR292_00956</name>
</gene>
<keyword evidence="3" id="KW-1185">Reference proteome</keyword>
<dbReference type="EMBL" id="FAUH01000005">
    <property type="protein sequence ID" value="CUU65626.1"/>
    <property type="molecule type" value="Genomic_DNA"/>
</dbReference>
<accession>A0A0X2NJG8</accession>
<organism evidence="2 3">
    <name type="scientific">Corynebacterium variabile</name>
    <dbReference type="NCBI Taxonomy" id="1727"/>
    <lineage>
        <taxon>Bacteria</taxon>
        <taxon>Bacillati</taxon>
        <taxon>Actinomycetota</taxon>
        <taxon>Actinomycetes</taxon>
        <taxon>Mycobacteriales</taxon>
        <taxon>Corynebacteriaceae</taxon>
        <taxon>Corynebacterium</taxon>
    </lineage>
</organism>
<feature type="region of interest" description="Disordered" evidence="1">
    <location>
        <begin position="40"/>
        <end position="59"/>
    </location>
</feature>
<evidence type="ECO:0000313" key="2">
    <source>
        <dbReference type="EMBL" id="CUU65626.1"/>
    </source>
</evidence>
<evidence type="ECO:0000313" key="3">
    <source>
        <dbReference type="Proteomes" id="UP000182498"/>
    </source>
</evidence>
<sequence>MLDTIKALVSDLTQFVHIIVGLLKGGAVVLSTEGSLAGSFGGEGLGPSAADVADNAAGE</sequence>
<dbReference type="Proteomes" id="UP000182498">
    <property type="component" value="Unassembled WGS sequence"/>
</dbReference>
<evidence type="ECO:0000256" key="1">
    <source>
        <dbReference type="SAM" id="MobiDB-lite"/>
    </source>
</evidence>
<proteinExistence type="predicted"/>
<dbReference type="AlphaFoldDB" id="A0A0X2NJG8"/>
<protein>
    <submittedName>
        <fullName evidence="2">Uncharacterized protein</fullName>
    </submittedName>
</protein>
<dbReference type="RefSeq" id="WP_014009362.1">
    <property type="nucleotide sequence ID" value="NZ_FAUH01000005.1"/>
</dbReference>
<name>A0A0X2NJG8_9CORY</name>
<reference evidence="3" key="1">
    <citation type="submission" date="2015-11" db="EMBL/GenBank/DDBJ databases">
        <authorList>
            <person name="Dugat-Bony E."/>
        </authorList>
    </citation>
    <scope>NUCLEOTIDE SEQUENCE [LARGE SCALE GENOMIC DNA]</scope>
    <source>
        <strain evidence="3">Mu292</strain>
    </source>
</reference>